<sequence>MCSNNKLIRAQWATECANSTEVCNIRKSLNSFKQLTYVIEPINYKLLSL</sequence>
<accession>A0A0E9VFC4</accession>
<name>A0A0E9VFC4_ANGAN</name>
<organism evidence="1">
    <name type="scientific">Anguilla anguilla</name>
    <name type="common">European freshwater eel</name>
    <name type="synonym">Muraena anguilla</name>
    <dbReference type="NCBI Taxonomy" id="7936"/>
    <lineage>
        <taxon>Eukaryota</taxon>
        <taxon>Metazoa</taxon>
        <taxon>Chordata</taxon>
        <taxon>Craniata</taxon>
        <taxon>Vertebrata</taxon>
        <taxon>Euteleostomi</taxon>
        <taxon>Actinopterygii</taxon>
        <taxon>Neopterygii</taxon>
        <taxon>Teleostei</taxon>
        <taxon>Anguilliformes</taxon>
        <taxon>Anguillidae</taxon>
        <taxon>Anguilla</taxon>
    </lineage>
</organism>
<evidence type="ECO:0000313" key="1">
    <source>
        <dbReference type="EMBL" id="JAH76721.1"/>
    </source>
</evidence>
<reference evidence="1" key="2">
    <citation type="journal article" date="2015" name="Fish Shellfish Immunol.">
        <title>Early steps in the European eel (Anguilla anguilla)-Vibrio vulnificus interaction in the gills: Role of the RtxA13 toxin.</title>
        <authorList>
            <person name="Callol A."/>
            <person name="Pajuelo D."/>
            <person name="Ebbesson L."/>
            <person name="Teles M."/>
            <person name="MacKenzie S."/>
            <person name="Amaro C."/>
        </authorList>
    </citation>
    <scope>NUCLEOTIDE SEQUENCE</scope>
</reference>
<protein>
    <submittedName>
        <fullName evidence="1">Uncharacterized protein</fullName>
    </submittedName>
</protein>
<proteinExistence type="predicted"/>
<dbReference type="EMBL" id="GBXM01031856">
    <property type="protein sequence ID" value="JAH76721.1"/>
    <property type="molecule type" value="Transcribed_RNA"/>
</dbReference>
<dbReference type="AlphaFoldDB" id="A0A0E9VFC4"/>
<reference evidence="1" key="1">
    <citation type="submission" date="2014-11" db="EMBL/GenBank/DDBJ databases">
        <authorList>
            <person name="Amaro Gonzalez C."/>
        </authorList>
    </citation>
    <scope>NUCLEOTIDE SEQUENCE</scope>
</reference>